<comment type="function">
    <text evidence="1">Conjugation of reduced glutathione to a wide number of exogenous and endogenous hydrophobic electrophiles.</text>
</comment>
<dbReference type="PANTHER" id="PTHR10689:SF6">
    <property type="entry name" value="MICROSOMAL GLUTATHIONE S-TRANSFERASE 1"/>
    <property type="match status" value="1"/>
</dbReference>
<dbReference type="GO" id="GO:0004364">
    <property type="term" value="F:glutathione transferase activity"/>
    <property type="evidence" value="ECO:0007669"/>
    <property type="project" value="UniProtKB-EC"/>
</dbReference>
<dbReference type="Proteomes" id="UP000286680">
    <property type="component" value="Unassembled WGS sequence"/>
</dbReference>
<dbReference type="InterPro" id="IPR023352">
    <property type="entry name" value="MAPEG-like_dom_sf"/>
</dbReference>
<gene>
    <name evidence="14" type="ORF">CWE23_10755</name>
</gene>
<dbReference type="Gene3D" id="1.20.120.550">
    <property type="entry name" value="Membrane associated eicosanoid/glutathione metabolism-like domain"/>
    <property type="match status" value="1"/>
</dbReference>
<accession>A0AA94EES7</accession>
<dbReference type="EMBL" id="PIPS01000003">
    <property type="protein sequence ID" value="RUO42556.1"/>
    <property type="molecule type" value="Genomic_DNA"/>
</dbReference>
<evidence type="ECO:0000256" key="11">
    <source>
        <dbReference type="ARBA" id="ARBA00039397"/>
    </source>
</evidence>
<sequence length="142" mass="15687">MFLTDYRATLIWMAVIIATVLVQWFVASGTKARQAGAIPGKEPQQMSHQDFVFRAWRTHQNSLENLSPMLGTVVLAILADVDPLWTASATAVFAVARIAHMVLYYAIATEKNPSPRSYFFMLGLLANIALLVMVLVTLFNGA</sequence>
<feature type="transmembrane region" description="Helical" evidence="13">
    <location>
        <begin position="6"/>
        <end position="26"/>
    </location>
</feature>
<evidence type="ECO:0000256" key="13">
    <source>
        <dbReference type="SAM" id="Phobius"/>
    </source>
</evidence>
<comment type="catalytic activity">
    <reaction evidence="12">
        <text>RX + glutathione = an S-substituted glutathione + a halide anion + H(+)</text>
        <dbReference type="Rhea" id="RHEA:16437"/>
        <dbReference type="ChEBI" id="CHEBI:15378"/>
        <dbReference type="ChEBI" id="CHEBI:16042"/>
        <dbReference type="ChEBI" id="CHEBI:17792"/>
        <dbReference type="ChEBI" id="CHEBI:57925"/>
        <dbReference type="ChEBI" id="CHEBI:90779"/>
        <dbReference type="EC" id="2.5.1.18"/>
    </reaction>
    <physiologicalReaction direction="left-to-right" evidence="12">
        <dbReference type="Rhea" id="RHEA:16438"/>
    </physiologicalReaction>
</comment>
<comment type="caution">
    <text evidence="14">The sequence shown here is derived from an EMBL/GenBank/DDBJ whole genome shotgun (WGS) entry which is preliminary data.</text>
</comment>
<feature type="transmembrane region" description="Helical" evidence="13">
    <location>
        <begin position="85"/>
        <end position="106"/>
    </location>
</feature>
<dbReference type="AlphaFoldDB" id="A0AA94EES7"/>
<keyword evidence="7 13" id="KW-1133">Transmembrane helix</keyword>
<evidence type="ECO:0000256" key="2">
    <source>
        <dbReference type="ARBA" id="ARBA00004477"/>
    </source>
</evidence>
<evidence type="ECO:0000256" key="12">
    <source>
        <dbReference type="ARBA" id="ARBA00049385"/>
    </source>
</evidence>
<evidence type="ECO:0000256" key="10">
    <source>
        <dbReference type="ARBA" id="ARBA00038540"/>
    </source>
</evidence>
<dbReference type="Pfam" id="PF01124">
    <property type="entry name" value="MAPEG"/>
    <property type="match status" value="1"/>
</dbReference>
<keyword evidence="6" id="KW-0256">Endoplasmic reticulum</keyword>
<evidence type="ECO:0000256" key="6">
    <source>
        <dbReference type="ARBA" id="ARBA00022824"/>
    </source>
</evidence>
<evidence type="ECO:0000256" key="1">
    <source>
        <dbReference type="ARBA" id="ARBA00003701"/>
    </source>
</evidence>
<dbReference type="PANTHER" id="PTHR10689">
    <property type="entry name" value="MICROSOMAL GLUTATHIONE S-TRANSFERASE 1"/>
    <property type="match status" value="1"/>
</dbReference>
<evidence type="ECO:0000256" key="3">
    <source>
        <dbReference type="ARBA" id="ARBA00012452"/>
    </source>
</evidence>
<keyword evidence="5 13" id="KW-0812">Transmembrane</keyword>
<name>A0AA94EES7_9GAMM</name>
<comment type="subcellular location">
    <subcellularLocation>
        <location evidence="2">Endoplasmic reticulum membrane</location>
        <topology evidence="2">Multi-pass membrane protein</topology>
    </subcellularLocation>
</comment>
<feature type="transmembrane region" description="Helical" evidence="13">
    <location>
        <begin position="118"/>
        <end position="139"/>
    </location>
</feature>
<evidence type="ECO:0000256" key="9">
    <source>
        <dbReference type="ARBA" id="ARBA00023136"/>
    </source>
</evidence>
<evidence type="ECO:0000313" key="15">
    <source>
        <dbReference type="Proteomes" id="UP000286680"/>
    </source>
</evidence>
<evidence type="ECO:0000313" key="14">
    <source>
        <dbReference type="EMBL" id="RUO42556.1"/>
    </source>
</evidence>
<evidence type="ECO:0000256" key="8">
    <source>
        <dbReference type="ARBA" id="ARBA00022990"/>
    </source>
</evidence>
<keyword evidence="4" id="KW-0808">Transferase</keyword>
<dbReference type="InterPro" id="IPR040162">
    <property type="entry name" value="MGST1-like"/>
</dbReference>
<dbReference type="GO" id="GO:0016020">
    <property type="term" value="C:membrane"/>
    <property type="evidence" value="ECO:0007669"/>
    <property type="project" value="InterPro"/>
</dbReference>
<evidence type="ECO:0000256" key="5">
    <source>
        <dbReference type="ARBA" id="ARBA00022692"/>
    </source>
</evidence>
<proteinExistence type="predicted"/>
<comment type="subunit">
    <text evidence="10">Homotrimer; The trimer binds only one molecule of glutathione.</text>
</comment>
<organism evidence="14 15">
    <name type="scientific">Idiomarina aquatica</name>
    <dbReference type="NCBI Taxonomy" id="1327752"/>
    <lineage>
        <taxon>Bacteria</taxon>
        <taxon>Pseudomonadati</taxon>
        <taxon>Pseudomonadota</taxon>
        <taxon>Gammaproteobacteria</taxon>
        <taxon>Alteromonadales</taxon>
        <taxon>Idiomarinaceae</taxon>
        <taxon>Idiomarina</taxon>
    </lineage>
</organism>
<dbReference type="EC" id="2.5.1.18" evidence="3"/>
<dbReference type="InterPro" id="IPR001129">
    <property type="entry name" value="Membr-assoc_MAPEG"/>
</dbReference>
<dbReference type="RefSeq" id="WP_105307134.1">
    <property type="nucleotide sequence ID" value="NZ_PIPS01000003.1"/>
</dbReference>
<keyword evidence="8" id="KW-0007">Acetylation</keyword>
<keyword evidence="15" id="KW-1185">Reference proteome</keyword>
<evidence type="ECO:0000256" key="7">
    <source>
        <dbReference type="ARBA" id="ARBA00022989"/>
    </source>
</evidence>
<protein>
    <recommendedName>
        <fullName evidence="11">Microsomal glutathione S-transferase 1</fullName>
        <ecNumber evidence="3">2.5.1.18</ecNumber>
    </recommendedName>
</protein>
<reference evidence="15" key="1">
    <citation type="journal article" date="2018" name="Front. Microbiol.">
        <title>Genome-Based Analysis Reveals the Taxonomy and Diversity of the Family Idiomarinaceae.</title>
        <authorList>
            <person name="Liu Y."/>
            <person name="Lai Q."/>
            <person name="Shao Z."/>
        </authorList>
    </citation>
    <scope>NUCLEOTIDE SEQUENCE [LARGE SCALE GENOMIC DNA]</scope>
    <source>
        <strain evidence="15">SN-14</strain>
    </source>
</reference>
<evidence type="ECO:0000256" key="4">
    <source>
        <dbReference type="ARBA" id="ARBA00022679"/>
    </source>
</evidence>
<feature type="transmembrane region" description="Helical" evidence="13">
    <location>
        <begin position="63"/>
        <end position="79"/>
    </location>
</feature>
<keyword evidence="9 13" id="KW-0472">Membrane</keyword>
<dbReference type="SUPFAM" id="SSF161084">
    <property type="entry name" value="MAPEG domain-like"/>
    <property type="match status" value="1"/>
</dbReference>